<keyword evidence="2" id="KW-1133">Transmembrane helix</keyword>
<proteinExistence type="predicted"/>
<dbReference type="AlphaFoldDB" id="A0A061DCE2"/>
<evidence type="ECO:0000313" key="3">
    <source>
        <dbReference type="EMBL" id="CDR96659.1"/>
    </source>
</evidence>
<reference evidence="4" key="1">
    <citation type="journal article" date="2014" name="Nucleic Acids Res.">
        <title>The evolutionary dynamics of variant antigen genes in Babesia reveal a history of genomic innovation underlying host-parasite interaction.</title>
        <authorList>
            <person name="Jackson A.P."/>
            <person name="Otto T.D."/>
            <person name="Darby A."/>
            <person name="Ramaprasad A."/>
            <person name="Xia D."/>
            <person name="Echaide I.E."/>
            <person name="Farber M."/>
            <person name="Gahlot S."/>
            <person name="Gamble J."/>
            <person name="Gupta D."/>
            <person name="Gupta Y."/>
            <person name="Jackson L."/>
            <person name="Malandrin L."/>
            <person name="Malas T.B."/>
            <person name="Moussa E."/>
            <person name="Nair M."/>
            <person name="Reid A.J."/>
            <person name="Sanders M."/>
            <person name="Sharma J."/>
            <person name="Tracey A."/>
            <person name="Quail M.A."/>
            <person name="Weir W."/>
            <person name="Wastling J.M."/>
            <person name="Hall N."/>
            <person name="Willadsen P."/>
            <person name="Lingelbach K."/>
            <person name="Shiels B."/>
            <person name="Tait A."/>
            <person name="Berriman M."/>
            <person name="Allred D.R."/>
            <person name="Pain A."/>
        </authorList>
    </citation>
    <scope>NUCLEOTIDE SEQUENCE [LARGE SCALE GENOMIC DNA]</scope>
    <source>
        <strain evidence="4">Bond</strain>
    </source>
</reference>
<feature type="compositionally biased region" description="Low complexity" evidence="1">
    <location>
        <begin position="84"/>
        <end position="120"/>
    </location>
</feature>
<feature type="region of interest" description="Disordered" evidence="1">
    <location>
        <begin position="70"/>
        <end position="120"/>
    </location>
</feature>
<name>A0A061DCE2_BABBI</name>
<dbReference type="Proteomes" id="UP000033188">
    <property type="component" value="Chromosome 3"/>
</dbReference>
<dbReference type="EMBL" id="LK391709">
    <property type="protein sequence ID" value="CDR96659.1"/>
    <property type="molecule type" value="Genomic_DNA"/>
</dbReference>
<organism evidence="3 4">
    <name type="scientific">Babesia bigemina</name>
    <dbReference type="NCBI Taxonomy" id="5866"/>
    <lineage>
        <taxon>Eukaryota</taxon>
        <taxon>Sar</taxon>
        <taxon>Alveolata</taxon>
        <taxon>Apicomplexa</taxon>
        <taxon>Aconoidasida</taxon>
        <taxon>Piroplasmida</taxon>
        <taxon>Babesiidae</taxon>
        <taxon>Babesia</taxon>
    </lineage>
</organism>
<protein>
    <submittedName>
        <fullName evidence="3">Uncharacterized protein</fullName>
    </submittedName>
</protein>
<evidence type="ECO:0000256" key="2">
    <source>
        <dbReference type="SAM" id="Phobius"/>
    </source>
</evidence>
<gene>
    <name evidence="3" type="ORF">BBBOND_0305620</name>
</gene>
<feature type="transmembrane region" description="Helical" evidence="2">
    <location>
        <begin position="124"/>
        <end position="144"/>
    </location>
</feature>
<dbReference type="VEuPathDB" id="PiroplasmaDB:BBBOND_0305620"/>
<dbReference type="GeneID" id="24565200"/>
<dbReference type="KEGG" id="bbig:BBBOND_0305620"/>
<keyword evidence="2" id="KW-0472">Membrane</keyword>
<keyword evidence="2" id="KW-0812">Transmembrane</keyword>
<dbReference type="RefSeq" id="XP_012768845.1">
    <property type="nucleotide sequence ID" value="XM_012913391.1"/>
</dbReference>
<evidence type="ECO:0000313" key="4">
    <source>
        <dbReference type="Proteomes" id="UP000033188"/>
    </source>
</evidence>
<sequence>MAVTWLVVEPTGGEECPWLSLMGLGGTGEDDGRGSVKDPTYKCDPSVCEKQCKKCTNSRCKCLCPCCKSRNGGELTTNCDSHSGKPLRSLPSSSSRGSASHGHASASRAKQQTGSSSTTASTPIPYIIASVALIILVICVMSYFRIRPFHRVLYLLRS</sequence>
<evidence type="ECO:0000256" key="1">
    <source>
        <dbReference type="SAM" id="MobiDB-lite"/>
    </source>
</evidence>
<keyword evidence="4" id="KW-1185">Reference proteome</keyword>
<accession>A0A061DCE2</accession>